<evidence type="ECO:0000313" key="3">
    <source>
        <dbReference type="Proteomes" id="UP000018144"/>
    </source>
</evidence>
<feature type="region of interest" description="Disordered" evidence="1">
    <location>
        <begin position="1"/>
        <end position="20"/>
    </location>
</feature>
<gene>
    <name evidence="2" type="ORF">PCON_14175</name>
</gene>
<evidence type="ECO:0000313" key="2">
    <source>
        <dbReference type="EMBL" id="CCX33135.1"/>
    </source>
</evidence>
<organism evidence="2 3">
    <name type="scientific">Pyronema omphalodes (strain CBS 100304)</name>
    <name type="common">Pyronema confluens</name>
    <dbReference type="NCBI Taxonomy" id="1076935"/>
    <lineage>
        <taxon>Eukaryota</taxon>
        <taxon>Fungi</taxon>
        <taxon>Dikarya</taxon>
        <taxon>Ascomycota</taxon>
        <taxon>Pezizomycotina</taxon>
        <taxon>Pezizomycetes</taxon>
        <taxon>Pezizales</taxon>
        <taxon>Pyronemataceae</taxon>
        <taxon>Pyronema</taxon>
    </lineage>
</organism>
<proteinExistence type="predicted"/>
<keyword evidence="3" id="KW-1185">Reference proteome</keyword>
<dbReference type="AlphaFoldDB" id="U4LTV0"/>
<sequence>MKAEEIKLSSQRLGGRGNKV</sequence>
<dbReference type="Proteomes" id="UP000018144">
    <property type="component" value="Unassembled WGS sequence"/>
</dbReference>
<dbReference type="EMBL" id="HF936029">
    <property type="protein sequence ID" value="CCX33135.1"/>
    <property type="molecule type" value="Genomic_DNA"/>
</dbReference>
<reference evidence="2 3" key="1">
    <citation type="journal article" date="2013" name="PLoS Genet.">
        <title>The genome and development-dependent transcriptomes of Pyronema confluens: a window into fungal evolution.</title>
        <authorList>
            <person name="Traeger S."/>
            <person name="Altegoer F."/>
            <person name="Freitag M."/>
            <person name="Gabaldon T."/>
            <person name="Kempken F."/>
            <person name="Kumar A."/>
            <person name="Marcet-Houben M."/>
            <person name="Poggeler S."/>
            <person name="Stajich J.E."/>
            <person name="Nowrousian M."/>
        </authorList>
    </citation>
    <scope>NUCLEOTIDE SEQUENCE [LARGE SCALE GENOMIC DNA]</scope>
    <source>
        <strain evidence="3">CBS 100304</strain>
        <tissue evidence="2">Vegetative mycelium</tissue>
    </source>
</reference>
<accession>U4LTV0</accession>
<protein>
    <submittedName>
        <fullName evidence="2">Uncharacterized protein</fullName>
    </submittedName>
</protein>
<name>U4LTV0_PYROM</name>
<evidence type="ECO:0000256" key="1">
    <source>
        <dbReference type="SAM" id="MobiDB-lite"/>
    </source>
</evidence>